<proteinExistence type="predicted"/>
<accession>A0AAE8SD53</accession>
<reference evidence="1" key="1">
    <citation type="submission" date="2018-03" db="EMBL/GenBank/DDBJ databases">
        <authorList>
            <person name="Guldener U."/>
        </authorList>
    </citation>
    <scope>NUCLEOTIDE SEQUENCE</scope>
</reference>
<comment type="caution">
    <text evidence="1">The sequence shown here is derived from an EMBL/GenBank/DDBJ whole genome shotgun (WGS) entry which is preliminary data.</text>
</comment>
<dbReference type="EMBL" id="ONZP01000026">
    <property type="protein sequence ID" value="SPJ70994.1"/>
    <property type="molecule type" value="Genomic_DNA"/>
</dbReference>
<evidence type="ECO:0000313" key="2">
    <source>
        <dbReference type="Proteomes" id="UP001187734"/>
    </source>
</evidence>
<gene>
    <name evidence="1" type="ORF">FTOL_00722</name>
</gene>
<name>A0AAE8SD53_9HYPO</name>
<sequence>MAEPQSFEVPAFFPKSYQSDTRYHFEEHQADAIIRVATHQERYYQHQATTRFKAAEQKAITSSIATLFTPSSTADNGILDCLPLSLFQDIVLLCDMSSVFKLRQASRRSRAKVDSVWQYQRLTKHALDLFRASLTSNVACKISLTDCYKLLITRSCSFCGYDALYVNLPTWKRVCRGCLKDAPEVHYLAKSILKSKIKVTEKEMAQLTVFKTPPELVMNRYINLNTELVSVSQAKKMVGSPRDRYIEETFGKENSEIKRTTCAMPLLDKQGRCLNYWVSCKGCKQGRHPMYEMNKEVMEEYLMQQAIQWRVYDRDGFLEHFRWCKEAQIIWVEQREKMEEGEE</sequence>
<evidence type="ECO:0000313" key="1">
    <source>
        <dbReference type="EMBL" id="SPJ70994.1"/>
    </source>
</evidence>
<organism evidence="1 2">
    <name type="scientific">Fusarium torulosum</name>
    <dbReference type="NCBI Taxonomy" id="33205"/>
    <lineage>
        <taxon>Eukaryota</taxon>
        <taxon>Fungi</taxon>
        <taxon>Dikarya</taxon>
        <taxon>Ascomycota</taxon>
        <taxon>Pezizomycotina</taxon>
        <taxon>Sordariomycetes</taxon>
        <taxon>Hypocreomycetidae</taxon>
        <taxon>Hypocreales</taxon>
        <taxon>Nectriaceae</taxon>
        <taxon>Fusarium</taxon>
    </lineage>
</organism>
<protein>
    <recommendedName>
        <fullName evidence="3">F-box domain-containing protein</fullName>
    </recommendedName>
</protein>
<evidence type="ECO:0008006" key="3">
    <source>
        <dbReference type="Google" id="ProtNLM"/>
    </source>
</evidence>
<dbReference type="Proteomes" id="UP001187734">
    <property type="component" value="Unassembled WGS sequence"/>
</dbReference>
<keyword evidence="2" id="KW-1185">Reference proteome</keyword>
<dbReference type="AlphaFoldDB" id="A0AAE8SD53"/>